<keyword evidence="1" id="KW-0812">Transmembrane</keyword>
<name>A0AB39C096_9CAUD</name>
<dbReference type="EMBL" id="PP926506">
    <property type="protein sequence ID" value="XDJ00319.1"/>
    <property type="molecule type" value="Genomic_DNA"/>
</dbReference>
<proteinExistence type="predicted"/>
<keyword evidence="1" id="KW-1133">Transmembrane helix</keyword>
<protein>
    <submittedName>
        <fullName evidence="2">Uncharacterized protein</fullName>
    </submittedName>
</protein>
<accession>A0AB39C096</accession>
<evidence type="ECO:0000256" key="1">
    <source>
        <dbReference type="SAM" id="Phobius"/>
    </source>
</evidence>
<organism evidence="2">
    <name type="scientific">Salmonella phage PMBT19</name>
    <dbReference type="NCBI Taxonomy" id="3229743"/>
    <lineage>
        <taxon>Viruses</taxon>
        <taxon>Duplodnaviria</taxon>
        <taxon>Heunggongvirae</taxon>
        <taxon>Uroviricota</taxon>
        <taxon>Caudoviricetes</taxon>
    </lineage>
</organism>
<reference evidence="2" key="1">
    <citation type="submission" date="2024-06" db="EMBL/GenBank/DDBJ databases">
        <title>This phage originates from the Bacteriophage catalogue of the Bacteriophage Competence Centre, Department of Microbiology und Biotechnology, Max Rubner-Institut, Kiel, Germany.</title>
        <authorList>
            <person name="Sprotte S."/>
            <person name="Brinks E."/>
            <person name="Hille F."/>
        </authorList>
    </citation>
    <scope>NUCLEOTIDE SEQUENCE</scope>
</reference>
<keyword evidence="1" id="KW-0472">Membrane</keyword>
<sequence length="59" mass="7044">MYYGFTRWAGADQVHGSSVRLQVTDWLQVFRFVTSDYLTVFTTFLFYKVTSYKYIRIIG</sequence>
<feature type="transmembrane region" description="Helical" evidence="1">
    <location>
        <begin position="29"/>
        <end position="47"/>
    </location>
</feature>
<evidence type="ECO:0000313" key="2">
    <source>
        <dbReference type="EMBL" id="XDJ00319.1"/>
    </source>
</evidence>